<keyword evidence="1" id="KW-0175">Coiled coil</keyword>
<dbReference type="NCBIfam" id="TIGR03545">
    <property type="entry name" value="TIGR03545 family protein"/>
    <property type="match status" value="1"/>
</dbReference>
<organism evidence="2 3">
    <name type="scientific">Stieleria marina</name>
    <dbReference type="NCBI Taxonomy" id="1930275"/>
    <lineage>
        <taxon>Bacteria</taxon>
        <taxon>Pseudomonadati</taxon>
        <taxon>Planctomycetota</taxon>
        <taxon>Planctomycetia</taxon>
        <taxon>Pirellulales</taxon>
        <taxon>Pirellulaceae</taxon>
        <taxon>Stieleria</taxon>
    </lineage>
</organism>
<reference evidence="2 3" key="1">
    <citation type="submission" date="2019-02" db="EMBL/GenBank/DDBJ databases">
        <title>Deep-cultivation of Planctomycetes and their phenomic and genomic characterization uncovers novel biology.</title>
        <authorList>
            <person name="Wiegand S."/>
            <person name="Jogler M."/>
            <person name="Boedeker C."/>
            <person name="Pinto D."/>
            <person name="Vollmers J."/>
            <person name="Rivas-Marin E."/>
            <person name="Kohn T."/>
            <person name="Peeters S.H."/>
            <person name="Heuer A."/>
            <person name="Rast P."/>
            <person name="Oberbeckmann S."/>
            <person name="Bunk B."/>
            <person name="Jeske O."/>
            <person name="Meyerdierks A."/>
            <person name="Storesund J.E."/>
            <person name="Kallscheuer N."/>
            <person name="Luecker S."/>
            <person name="Lage O.M."/>
            <person name="Pohl T."/>
            <person name="Merkel B.J."/>
            <person name="Hornburger P."/>
            <person name="Mueller R.-W."/>
            <person name="Bruemmer F."/>
            <person name="Labrenz M."/>
            <person name="Spormann A.M."/>
            <person name="Op den Camp H."/>
            <person name="Overmann J."/>
            <person name="Amann R."/>
            <person name="Jetten M.S.M."/>
            <person name="Mascher T."/>
            <person name="Medema M.H."/>
            <person name="Devos D.P."/>
            <person name="Kaster A.-K."/>
            <person name="Ovreas L."/>
            <person name="Rohde M."/>
            <person name="Galperin M.Y."/>
            <person name="Jogler C."/>
        </authorList>
    </citation>
    <scope>NUCLEOTIDE SEQUENCE [LARGE SCALE GENOMIC DNA]</scope>
    <source>
        <strain evidence="2 3">K23_9</strain>
    </source>
</reference>
<accession>A0A517NZD1</accession>
<evidence type="ECO:0000313" key="3">
    <source>
        <dbReference type="Proteomes" id="UP000319817"/>
    </source>
</evidence>
<dbReference type="InterPro" id="IPR019934">
    <property type="entry name" value="CHP03545"/>
</dbReference>
<keyword evidence="3" id="KW-1185">Reference proteome</keyword>
<feature type="coiled-coil region" evidence="1">
    <location>
        <begin position="169"/>
        <end position="196"/>
    </location>
</feature>
<sequence>MIRWRYVISRLIIVAVVLLLIRLGLGPVASYVTVKGIQQATGAKVEIESTHVGLFPPRIEYSDFRVADPRSGKVMRDAFRAESMDFVIDAKSLLHRRWVARDARISGIQIDARRDTSGHLAQDDTPSTTAPESAGILGKFIKGATDQLGDQAADVVGGMETVRRSKEIKQRWQREYDELVVRARDLESRIRKIRDTARGIDNPLRDWEELDRTLARATETHSELKIVRATIDALPQRLQDDLVSLERAKQIDLDKIDQYVPGSLSQSDNFGVDLMANAVRDQVQRIRGYLDGGRAIADYTIVAPESSRARGIDYDLLGSNRRPDIMIRRCEVGGLLRSGGEAFVLTGIIENLTPTPELLVEPTVARLRLEGNEVIRVEMVRDQRQGADVDLLTLHWPQTEAKELTLGDDDDAGISIQGGQRELWVQLRSEGERISGRFVSKQTGLKMKLNVDSKYADSPAAVSLGQSLAAVDKLEVEATFAGTWKDMGLQLNSNIGQIFKTAAQNAVASQIETSKRDLALKIEETHLRESLELRKWLEGQQSEANELLASADQSIKEMRNKVVREVGQADAYLGKLRSAIEGRLR</sequence>
<evidence type="ECO:0000313" key="2">
    <source>
        <dbReference type="EMBL" id="QDT12476.1"/>
    </source>
</evidence>
<dbReference type="RefSeq" id="WP_145420374.1">
    <property type="nucleotide sequence ID" value="NZ_CP036526.1"/>
</dbReference>
<evidence type="ECO:0008006" key="4">
    <source>
        <dbReference type="Google" id="ProtNLM"/>
    </source>
</evidence>
<protein>
    <recommendedName>
        <fullName evidence="4">TIGR03545 family protein</fullName>
    </recommendedName>
</protein>
<gene>
    <name evidence="2" type="ORF">K239x_44860</name>
</gene>
<proteinExistence type="predicted"/>
<dbReference type="EMBL" id="CP036526">
    <property type="protein sequence ID" value="QDT12476.1"/>
    <property type="molecule type" value="Genomic_DNA"/>
</dbReference>
<dbReference type="Proteomes" id="UP000319817">
    <property type="component" value="Chromosome"/>
</dbReference>
<dbReference type="OrthoDB" id="226892at2"/>
<dbReference type="AlphaFoldDB" id="A0A517NZD1"/>
<name>A0A517NZD1_9BACT</name>
<evidence type="ECO:0000256" key="1">
    <source>
        <dbReference type="SAM" id="Coils"/>
    </source>
</evidence>